<dbReference type="Gene3D" id="3.40.50.12660">
    <property type="match status" value="1"/>
</dbReference>
<dbReference type="OrthoDB" id="3223806at2759"/>
<dbReference type="InterPro" id="IPR029030">
    <property type="entry name" value="Caspase-like_dom_sf"/>
</dbReference>
<comment type="similarity">
    <text evidence="1">Belongs to the peptidase C14B family.</text>
</comment>
<dbReference type="GeneID" id="94830752"/>
<reference evidence="2" key="1">
    <citation type="submission" date="2016-10" db="EMBL/GenBank/DDBJ databases">
        <authorList>
            <person name="Benchimol M."/>
            <person name="Almeida L.G."/>
            <person name="Vasconcelos A.T."/>
            <person name="Perreira-Neves A."/>
            <person name="Rosa I.A."/>
            <person name="Tasca T."/>
            <person name="Bogo M.R."/>
            <person name="de Souza W."/>
        </authorList>
    </citation>
    <scope>NUCLEOTIDE SEQUENCE [LARGE SCALE GENOMIC DNA]</scope>
    <source>
        <strain evidence="2">K</strain>
    </source>
</reference>
<sequence length="290" mass="32074">MGCGESAVDSSDVQIQERAVNNLNDGNFDKKQFQAARNALPIDAALQIFRKTAVDLTGKKPSALPSSMEKCCFICCNTYTKKEYELGVGPMNDSITVAENHKKRGYQVFFVHNPKPDEFLAFLGPLFKLTTKELTIFYTGHGANVKDRNGDESDGMDEAMVFDTGHIVDDKLVDVIIANANGKTRVLLLTDCCHSGSIWDLQSAMKHKKNLPANIISISAAKDSQTAKQTTIGKKSQGIFTYYFWDIVNKNKGITPKEIESKINVSLKKFNQLLVLCGTSKDMESKPLFA</sequence>
<comment type="caution">
    <text evidence="2">The sequence shown here is derived from an EMBL/GenBank/DDBJ whole genome shotgun (WGS) entry which is preliminary data.</text>
</comment>
<evidence type="ECO:0000256" key="1">
    <source>
        <dbReference type="ARBA" id="ARBA00009005"/>
    </source>
</evidence>
<protein>
    <submittedName>
        <fullName evidence="2">Clan CD, family C14, metacaspase-like cysteine peptidase</fullName>
    </submittedName>
</protein>
<dbReference type="PANTHER" id="PTHR48104">
    <property type="entry name" value="METACASPASE-4"/>
    <property type="match status" value="1"/>
</dbReference>
<gene>
    <name evidence="2" type="ORF">TRFO_11464</name>
</gene>
<dbReference type="Proteomes" id="UP000179807">
    <property type="component" value="Unassembled WGS sequence"/>
</dbReference>
<dbReference type="AlphaFoldDB" id="A0A1J4J9R0"/>
<dbReference type="GO" id="GO:0004197">
    <property type="term" value="F:cysteine-type endopeptidase activity"/>
    <property type="evidence" value="ECO:0007669"/>
    <property type="project" value="TreeGrafter"/>
</dbReference>
<dbReference type="RefSeq" id="XP_068347117.1">
    <property type="nucleotide sequence ID" value="XM_068496048.1"/>
</dbReference>
<dbReference type="GO" id="GO:0005737">
    <property type="term" value="C:cytoplasm"/>
    <property type="evidence" value="ECO:0007669"/>
    <property type="project" value="TreeGrafter"/>
</dbReference>
<dbReference type="InterPro" id="IPR050452">
    <property type="entry name" value="Metacaspase"/>
</dbReference>
<name>A0A1J4J9R0_9EUKA</name>
<evidence type="ECO:0000313" key="3">
    <source>
        <dbReference type="Proteomes" id="UP000179807"/>
    </source>
</evidence>
<accession>A0A1J4J9R0</accession>
<organism evidence="2 3">
    <name type="scientific">Tritrichomonas foetus</name>
    <dbReference type="NCBI Taxonomy" id="1144522"/>
    <lineage>
        <taxon>Eukaryota</taxon>
        <taxon>Metamonada</taxon>
        <taxon>Parabasalia</taxon>
        <taxon>Tritrichomonadida</taxon>
        <taxon>Tritrichomonadidae</taxon>
        <taxon>Tritrichomonas</taxon>
    </lineage>
</organism>
<keyword evidence="3" id="KW-1185">Reference proteome</keyword>
<evidence type="ECO:0000313" key="2">
    <source>
        <dbReference type="EMBL" id="OHS93980.1"/>
    </source>
</evidence>
<dbReference type="PANTHER" id="PTHR48104:SF30">
    <property type="entry name" value="METACASPASE-1"/>
    <property type="match status" value="1"/>
</dbReference>
<dbReference type="GO" id="GO:0006508">
    <property type="term" value="P:proteolysis"/>
    <property type="evidence" value="ECO:0007669"/>
    <property type="project" value="TreeGrafter"/>
</dbReference>
<dbReference type="VEuPathDB" id="TrichDB:TRFO_11464"/>
<proteinExistence type="inferred from homology"/>
<dbReference type="EMBL" id="MLAK01001359">
    <property type="protein sequence ID" value="OHS93980.1"/>
    <property type="molecule type" value="Genomic_DNA"/>
</dbReference>
<dbReference type="SUPFAM" id="SSF52129">
    <property type="entry name" value="Caspase-like"/>
    <property type="match status" value="1"/>
</dbReference>